<comment type="caution">
    <text evidence="2">The sequence shown here is derived from an EMBL/GenBank/DDBJ whole genome shotgun (WGS) entry which is preliminary data.</text>
</comment>
<sequence>MRADRPPHFRPQCPFARYATSSYHLRSGTIVPANASNAGASRRRNELEWRCDTSNNAALPGLSGVSTCALPPQTALVCFTACPSEVASGEGLVEQFCAAVAPSSSGSGSAPLFGDGHGSTSSTSGSFTAPPTSSNASTSPNAASAMRVRMKGRGGIAECPGLGASVLGVPLGAMVVL</sequence>
<feature type="compositionally biased region" description="Low complexity" evidence="1">
    <location>
        <begin position="118"/>
        <end position="145"/>
    </location>
</feature>
<reference evidence="2" key="1">
    <citation type="submission" date="2020-05" db="EMBL/GenBank/DDBJ databases">
        <title>Mycena genomes resolve the evolution of fungal bioluminescence.</title>
        <authorList>
            <person name="Tsai I.J."/>
        </authorList>
    </citation>
    <scope>NUCLEOTIDE SEQUENCE</scope>
    <source>
        <strain evidence="2">160909Yilan</strain>
    </source>
</reference>
<organism evidence="2 3">
    <name type="scientific">Mycena sanguinolenta</name>
    <dbReference type="NCBI Taxonomy" id="230812"/>
    <lineage>
        <taxon>Eukaryota</taxon>
        <taxon>Fungi</taxon>
        <taxon>Dikarya</taxon>
        <taxon>Basidiomycota</taxon>
        <taxon>Agaricomycotina</taxon>
        <taxon>Agaricomycetes</taxon>
        <taxon>Agaricomycetidae</taxon>
        <taxon>Agaricales</taxon>
        <taxon>Marasmiineae</taxon>
        <taxon>Mycenaceae</taxon>
        <taxon>Mycena</taxon>
    </lineage>
</organism>
<dbReference type="OrthoDB" id="3267106at2759"/>
<accession>A0A8H7CSR1</accession>
<protein>
    <submittedName>
        <fullName evidence="2">Uncharacterized protein</fullName>
    </submittedName>
</protein>
<evidence type="ECO:0000256" key="1">
    <source>
        <dbReference type="SAM" id="MobiDB-lite"/>
    </source>
</evidence>
<proteinExistence type="predicted"/>
<dbReference type="EMBL" id="JACAZH010000018">
    <property type="protein sequence ID" value="KAF7346857.1"/>
    <property type="molecule type" value="Genomic_DNA"/>
</dbReference>
<keyword evidence="3" id="KW-1185">Reference proteome</keyword>
<gene>
    <name evidence="2" type="ORF">MSAN_01825100</name>
</gene>
<evidence type="ECO:0000313" key="2">
    <source>
        <dbReference type="EMBL" id="KAF7346857.1"/>
    </source>
</evidence>
<dbReference type="AlphaFoldDB" id="A0A8H7CSR1"/>
<feature type="region of interest" description="Disordered" evidence="1">
    <location>
        <begin position="108"/>
        <end position="145"/>
    </location>
</feature>
<dbReference type="Proteomes" id="UP000623467">
    <property type="component" value="Unassembled WGS sequence"/>
</dbReference>
<name>A0A8H7CSR1_9AGAR</name>
<evidence type="ECO:0000313" key="3">
    <source>
        <dbReference type="Proteomes" id="UP000623467"/>
    </source>
</evidence>